<accession>A0A1W1VYS9</accession>
<organism evidence="2 3">
    <name type="scientific">Hymenobacter roseosalivarius DSM 11622</name>
    <dbReference type="NCBI Taxonomy" id="645990"/>
    <lineage>
        <taxon>Bacteria</taxon>
        <taxon>Pseudomonadati</taxon>
        <taxon>Bacteroidota</taxon>
        <taxon>Cytophagia</taxon>
        <taxon>Cytophagales</taxon>
        <taxon>Hymenobacteraceae</taxon>
        <taxon>Hymenobacter</taxon>
    </lineage>
</organism>
<sequence>MTKVRLLTALTLGTMLFASCEKQLEESPTPRATSQSSTDASLAGDWQLVAYKGIVPTPNDVRTTNIFVMLDECSKDDKLHFEAAGELTQLPGANVCMKDAKTSAKPGTWALSADKKALTLNLGEAKEYLVTSLSASSLKLRSVAKDGQPYTELEYTR</sequence>
<dbReference type="Proteomes" id="UP000192266">
    <property type="component" value="Unassembled WGS sequence"/>
</dbReference>
<feature type="domain" description="Lipocalin-like" evidence="1">
    <location>
        <begin position="42"/>
        <end position="140"/>
    </location>
</feature>
<evidence type="ECO:0000259" key="1">
    <source>
        <dbReference type="Pfam" id="PF13648"/>
    </source>
</evidence>
<proteinExistence type="predicted"/>
<dbReference type="PROSITE" id="PS51257">
    <property type="entry name" value="PROKAR_LIPOPROTEIN"/>
    <property type="match status" value="1"/>
</dbReference>
<gene>
    <name evidence="2" type="ORF">SAMN00120144_3831</name>
</gene>
<dbReference type="RefSeq" id="WP_084446909.1">
    <property type="nucleotide sequence ID" value="NZ_FWWW01000084.1"/>
</dbReference>
<dbReference type="EMBL" id="FWWW01000084">
    <property type="protein sequence ID" value="SMB98532.1"/>
    <property type="molecule type" value="Genomic_DNA"/>
</dbReference>
<dbReference type="OrthoDB" id="882093at2"/>
<protein>
    <recommendedName>
        <fullName evidence="1">Lipocalin-like domain-containing protein</fullName>
    </recommendedName>
</protein>
<dbReference type="InterPro" id="IPR024311">
    <property type="entry name" value="Lipocalin-like"/>
</dbReference>
<keyword evidence="3" id="KW-1185">Reference proteome</keyword>
<dbReference type="AlphaFoldDB" id="A0A1W1VYS9"/>
<evidence type="ECO:0000313" key="3">
    <source>
        <dbReference type="Proteomes" id="UP000192266"/>
    </source>
</evidence>
<reference evidence="2 3" key="1">
    <citation type="submission" date="2017-04" db="EMBL/GenBank/DDBJ databases">
        <authorList>
            <person name="Afonso C.L."/>
            <person name="Miller P.J."/>
            <person name="Scott M.A."/>
            <person name="Spackman E."/>
            <person name="Goraichik I."/>
            <person name="Dimitrov K.M."/>
            <person name="Suarez D.L."/>
            <person name="Swayne D.E."/>
        </authorList>
    </citation>
    <scope>NUCLEOTIDE SEQUENCE [LARGE SCALE GENOMIC DNA]</scope>
    <source>
        <strain evidence="2 3">DSM 11622</strain>
    </source>
</reference>
<dbReference type="Pfam" id="PF13648">
    <property type="entry name" value="Lipocalin_4"/>
    <property type="match status" value="1"/>
</dbReference>
<name>A0A1W1VYS9_9BACT</name>
<evidence type="ECO:0000313" key="2">
    <source>
        <dbReference type="EMBL" id="SMB98532.1"/>
    </source>
</evidence>